<gene>
    <name evidence="3" type="ORF">CLV72_101699</name>
</gene>
<dbReference type="GO" id="GO:0043190">
    <property type="term" value="C:ATP-binding cassette (ABC) transporter complex"/>
    <property type="evidence" value="ECO:0007669"/>
    <property type="project" value="InterPro"/>
</dbReference>
<comment type="caution">
    <text evidence="3">The sequence shown here is derived from an EMBL/GenBank/DDBJ whole genome shotgun (WGS) entry which is preliminary data.</text>
</comment>
<dbReference type="Pfam" id="PF04069">
    <property type="entry name" value="OpuAC"/>
    <property type="match status" value="1"/>
</dbReference>
<evidence type="ECO:0000313" key="3">
    <source>
        <dbReference type="EMBL" id="PRY02099.1"/>
    </source>
</evidence>
<dbReference type="SUPFAM" id="SSF53850">
    <property type="entry name" value="Periplasmic binding protein-like II"/>
    <property type="match status" value="1"/>
</dbReference>
<accession>A0A2T0QDU7</accession>
<dbReference type="GO" id="GO:0022857">
    <property type="term" value="F:transmembrane transporter activity"/>
    <property type="evidence" value="ECO:0007669"/>
    <property type="project" value="InterPro"/>
</dbReference>
<dbReference type="Proteomes" id="UP000237846">
    <property type="component" value="Unassembled WGS sequence"/>
</dbReference>
<feature type="domain" description="ABC-type glycine betaine transport system substrate-binding" evidence="2">
    <location>
        <begin position="42"/>
        <end position="300"/>
    </location>
</feature>
<evidence type="ECO:0000259" key="2">
    <source>
        <dbReference type="Pfam" id="PF04069"/>
    </source>
</evidence>
<dbReference type="OrthoDB" id="9781705at2"/>
<dbReference type="EMBL" id="PVZC01000001">
    <property type="protein sequence ID" value="PRY02099.1"/>
    <property type="molecule type" value="Genomic_DNA"/>
</dbReference>
<dbReference type="InterPro" id="IPR007210">
    <property type="entry name" value="ABC_Gly_betaine_transp_sub-bd"/>
</dbReference>
<dbReference type="CDD" id="cd13606">
    <property type="entry name" value="PBP2_ProX_like"/>
    <property type="match status" value="1"/>
</dbReference>
<dbReference type="Gene3D" id="3.40.190.10">
    <property type="entry name" value="Periplasmic binding protein-like II"/>
    <property type="match status" value="1"/>
</dbReference>
<dbReference type="AlphaFoldDB" id="A0A2T0QDU7"/>
<organism evidence="3 4">
    <name type="scientific">Allonocardiopsis opalescens</name>
    <dbReference type="NCBI Taxonomy" id="1144618"/>
    <lineage>
        <taxon>Bacteria</taxon>
        <taxon>Bacillati</taxon>
        <taxon>Actinomycetota</taxon>
        <taxon>Actinomycetes</taxon>
        <taxon>Streptosporangiales</taxon>
        <taxon>Allonocardiopsis</taxon>
    </lineage>
</organism>
<sequence>MHAFPRSAAAVPAVLSLLALTACGGGTDPLADPSDTGGSAGAVVVGSANFPENILLGEVYAQALEAEGVPVERQFNIGSREVYYEQIESGALSVMPEYNGALLALVDPDAHADETDEVNAALADALPEQLELLDSAEAENKDALVVPADIAERHGLAAIGDLEAVMDEITVAGPPEFETRHHGLAGLEEVYGLSFAGFTSVQIELVPQALTGGQAQAGNMFTTDPLIEANGFVILEDTENLFGAQNVTPLVHSESVDATAREALNAVSAALDTPTLTTLVAQVVTDRQDPADVAETWLTETGLAG</sequence>
<evidence type="ECO:0000313" key="4">
    <source>
        <dbReference type="Proteomes" id="UP000237846"/>
    </source>
</evidence>
<keyword evidence="1" id="KW-0732">Signal</keyword>
<dbReference type="PROSITE" id="PS51257">
    <property type="entry name" value="PROKAR_LIPOPROTEIN"/>
    <property type="match status" value="1"/>
</dbReference>
<proteinExistence type="predicted"/>
<dbReference type="Gene3D" id="3.40.190.120">
    <property type="entry name" value="Osmoprotection protein (prox), domain 2"/>
    <property type="match status" value="1"/>
</dbReference>
<protein>
    <submittedName>
        <fullName evidence="3">Osmoprotectant transport system substrate-binding protein</fullName>
    </submittedName>
</protein>
<keyword evidence="4" id="KW-1185">Reference proteome</keyword>
<reference evidence="3 4" key="1">
    <citation type="submission" date="2018-03" db="EMBL/GenBank/DDBJ databases">
        <title>Genomic Encyclopedia of Archaeal and Bacterial Type Strains, Phase II (KMG-II): from individual species to whole genera.</title>
        <authorList>
            <person name="Goeker M."/>
        </authorList>
    </citation>
    <scope>NUCLEOTIDE SEQUENCE [LARGE SCALE GENOMIC DNA]</scope>
    <source>
        <strain evidence="3 4">DSM 45601</strain>
    </source>
</reference>
<feature type="chain" id="PRO_5038698980" evidence="1">
    <location>
        <begin position="25"/>
        <end position="305"/>
    </location>
</feature>
<evidence type="ECO:0000256" key="1">
    <source>
        <dbReference type="SAM" id="SignalP"/>
    </source>
</evidence>
<name>A0A2T0QDU7_9ACTN</name>
<dbReference type="RefSeq" id="WP_106239027.1">
    <property type="nucleotide sequence ID" value="NZ_PVZC01000001.1"/>
</dbReference>
<feature type="signal peptide" evidence="1">
    <location>
        <begin position="1"/>
        <end position="24"/>
    </location>
</feature>